<dbReference type="RefSeq" id="WP_284303803.1">
    <property type="nucleotide sequence ID" value="NZ_BSUO01000001.1"/>
</dbReference>
<name>A0ABQ6IQ43_9MICO</name>
<protein>
    <recommendedName>
        <fullName evidence="8">Crp/Fnr family transcriptional regulator</fullName>
    </recommendedName>
</protein>
<dbReference type="EMBL" id="BSUO01000001">
    <property type="protein sequence ID" value="GMA40032.1"/>
    <property type="molecule type" value="Genomic_DNA"/>
</dbReference>
<dbReference type="Gene3D" id="1.10.10.10">
    <property type="entry name" value="Winged helix-like DNA-binding domain superfamily/Winged helix DNA-binding domain"/>
    <property type="match status" value="1"/>
</dbReference>
<dbReference type="Pfam" id="PF13545">
    <property type="entry name" value="HTH_Crp_2"/>
    <property type="match status" value="1"/>
</dbReference>
<dbReference type="InterPro" id="IPR012318">
    <property type="entry name" value="HTH_CRP"/>
</dbReference>
<evidence type="ECO:0000256" key="2">
    <source>
        <dbReference type="ARBA" id="ARBA00023125"/>
    </source>
</evidence>
<evidence type="ECO:0000259" key="4">
    <source>
        <dbReference type="PROSITE" id="PS50042"/>
    </source>
</evidence>
<dbReference type="PROSITE" id="PS51063">
    <property type="entry name" value="HTH_CRP_2"/>
    <property type="match status" value="1"/>
</dbReference>
<keyword evidence="2" id="KW-0238">DNA-binding</keyword>
<dbReference type="InterPro" id="IPR036390">
    <property type="entry name" value="WH_DNA-bd_sf"/>
</dbReference>
<proteinExistence type="predicted"/>
<dbReference type="Gene3D" id="2.60.120.10">
    <property type="entry name" value="Jelly Rolls"/>
    <property type="match status" value="1"/>
</dbReference>
<dbReference type="Pfam" id="PF00027">
    <property type="entry name" value="cNMP_binding"/>
    <property type="match status" value="1"/>
</dbReference>
<evidence type="ECO:0000313" key="6">
    <source>
        <dbReference type="EMBL" id="GMA40032.1"/>
    </source>
</evidence>
<dbReference type="CDD" id="cd00038">
    <property type="entry name" value="CAP_ED"/>
    <property type="match status" value="1"/>
</dbReference>
<dbReference type="PANTHER" id="PTHR24567:SF74">
    <property type="entry name" value="HTH-TYPE TRANSCRIPTIONAL REGULATOR ARCR"/>
    <property type="match status" value="1"/>
</dbReference>
<dbReference type="PANTHER" id="PTHR24567">
    <property type="entry name" value="CRP FAMILY TRANSCRIPTIONAL REGULATORY PROTEIN"/>
    <property type="match status" value="1"/>
</dbReference>
<organism evidence="6 7">
    <name type="scientific">Mobilicoccus caccae</name>
    <dbReference type="NCBI Taxonomy" id="1859295"/>
    <lineage>
        <taxon>Bacteria</taxon>
        <taxon>Bacillati</taxon>
        <taxon>Actinomycetota</taxon>
        <taxon>Actinomycetes</taxon>
        <taxon>Micrococcales</taxon>
        <taxon>Dermatophilaceae</taxon>
        <taxon>Mobilicoccus</taxon>
    </lineage>
</organism>
<evidence type="ECO:0000313" key="7">
    <source>
        <dbReference type="Proteomes" id="UP001157126"/>
    </source>
</evidence>
<accession>A0ABQ6IQ43</accession>
<keyword evidence="1" id="KW-0805">Transcription regulation</keyword>
<dbReference type="SUPFAM" id="SSF51206">
    <property type="entry name" value="cAMP-binding domain-like"/>
    <property type="match status" value="1"/>
</dbReference>
<dbReference type="InterPro" id="IPR018488">
    <property type="entry name" value="cNMP-bd_CS"/>
</dbReference>
<evidence type="ECO:0000256" key="1">
    <source>
        <dbReference type="ARBA" id="ARBA00023015"/>
    </source>
</evidence>
<feature type="domain" description="Cyclic nucleotide-binding" evidence="4">
    <location>
        <begin position="5"/>
        <end position="126"/>
    </location>
</feature>
<dbReference type="PROSITE" id="PS50042">
    <property type="entry name" value="CNMP_BINDING_3"/>
    <property type="match status" value="1"/>
</dbReference>
<dbReference type="InterPro" id="IPR036388">
    <property type="entry name" value="WH-like_DNA-bd_sf"/>
</dbReference>
<dbReference type="InterPro" id="IPR050397">
    <property type="entry name" value="Env_Response_Regulators"/>
</dbReference>
<keyword evidence="3" id="KW-0804">Transcription</keyword>
<dbReference type="InterPro" id="IPR000595">
    <property type="entry name" value="cNMP-bd_dom"/>
</dbReference>
<dbReference type="InterPro" id="IPR018490">
    <property type="entry name" value="cNMP-bd_dom_sf"/>
</dbReference>
<dbReference type="SMART" id="SM00419">
    <property type="entry name" value="HTH_CRP"/>
    <property type="match status" value="1"/>
</dbReference>
<feature type="domain" description="HTH crp-type" evidence="5">
    <location>
        <begin position="140"/>
        <end position="210"/>
    </location>
</feature>
<gene>
    <name evidence="6" type="ORF">GCM10025883_20770</name>
</gene>
<dbReference type="SUPFAM" id="SSF46785">
    <property type="entry name" value="Winged helix' DNA-binding domain"/>
    <property type="match status" value="1"/>
</dbReference>
<keyword evidence="7" id="KW-1185">Reference proteome</keyword>
<dbReference type="Proteomes" id="UP001157126">
    <property type="component" value="Unassembled WGS sequence"/>
</dbReference>
<evidence type="ECO:0000256" key="3">
    <source>
        <dbReference type="ARBA" id="ARBA00023163"/>
    </source>
</evidence>
<dbReference type="PROSITE" id="PS00889">
    <property type="entry name" value="CNMP_BINDING_2"/>
    <property type="match status" value="1"/>
</dbReference>
<dbReference type="InterPro" id="IPR014710">
    <property type="entry name" value="RmlC-like_jellyroll"/>
</dbReference>
<comment type="caution">
    <text evidence="6">The sequence shown here is derived from an EMBL/GenBank/DDBJ whole genome shotgun (WGS) entry which is preliminary data.</text>
</comment>
<evidence type="ECO:0008006" key="8">
    <source>
        <dbReference type="Google" id="ProtNLM"/>
    </source>
</evidence>
<evidence type="ECO:0000259" key="5">
    <source>
        <dbReference type="PROSITE" id="PS51063"/>
    </source>
</evidence>
<reference evidence="7" key="1">
    <citation type="journal article" date="2019" name="Int. J. Syst. Evol. Microbiol.">
        <title>The Global Catalogue of Microorganisms (GCM) 10K type strain sequencing project: providing services to taxonomists for standard genome sequencing and annotation.</title>
        <authorList>
            <consortium name="The Broad Institute Genomics Platform"/>
            <consortium name="The Broad Institute Genome Sequencing Center for Infectious Disease"/>
            <person name="Wu L."/>
            <person name="Ma J."/>
        </authorList>
    </citation>
    <scope>NUCLEOTIDE SEQUENCE [LARGE SCALE GENOMIC DNA]</scope>
    <source>
        <strain evidence="7">NBRC 113072</strain>
    </source>
</reference>
<dbReference type="SMART" id="SM00100">
    <property type="entry name" value="cNMP"/>
    <property type="match status" value="1"/>
</dbReference>
<sequence>MDFPLLSALDDAARNRLRDVGARRHFRRGEVVFHAGDAANSMHLVLSGHVSVQITTRSGDLAILTVLGPGSSFGEIALLREESERSATVSALDPVETFVLGKADFLRLRATLPAMDRYLVDQLARYIRRQDARLVEALYVAVDKRVLRRVLAMARLYGDGGAGTVIPLTQDVFASMAGTTRPTANQVLRAAERDGLVTMSRGRIRIEDPSGLARRAR</sequence>